<feature type="domain" description="Glycosyltransferase 2-like" evidence="2">
    <location>
        <begin position="8"/>
        <end position="137"/>
    </location>
</feature>
<dbReference type="InterPro" id="IPR050834">
    <property type="entry name" value="Glycosyltransf_2"/>
</dbReference>
<dbReference type="Proteomes" id="UP000249828">
    <property type="component" value="Unassembled WGS sequence"/>
</dbReference>
<protein>
    <submittedName>
        <fullName evidence="3">Glycosyl transferase</fullName>
    </submittedName>
</protein>
<dbReference type="Pfam" id="PF00535">
    <property type="entry name" value="Glycos_transf_2"/>
    <property type="match status" value="1"/>
</dbReference>
<gene>
    <name evidence="3" type="ORF">CI088_15560</name>
</gene>
<dbReference type="SUPFAM" id="SSF53448">
    <property type="entry name" value="Nucleotide-diphospho-sugar transferases"/>
    <property type="match status" value="1"/>
</dbReference>
<dbReference type="EMBL" id="PIEU01000116">
    <property type="protein sequence ID" value="PZL70279.1"/>
    <property type="molecule type" value="Genomic_DNA"/>
</dbReference>
<dbReference type="PANTHER" id="PTHR43685">
    <property type="entry name" value="GLYCOSYLTRANSFERASE"/>
    <property type="match status" value="1"/>
</dbReference>
<comment type="caution">
    <text evidence="3">The sequence shown here is derived from an EMBL/GenBank/DDBJ whole genome shotgun (WGS) entry which is preliminary data.</text>
</comment>
<dbReference type="RefSeq" id="WP_111248830.1">
    <property type="nucleotide sequence ID" value="NZ_JAFLVY010000036.1"/>
</dbReference>
<keyword evidence="3" id="KW-0808">Transferase</keyword>
<reference evidence="3 4" key="1">
    <citation type="submission" date="2017-11" db="EMBL/GenBank/DDBJ databases">
        <title>Draft genome sequence of Enterococcus plantarum TRW2 strain isolated from lettuce.</title>
        <authorList>
            <person name="Kim E.B."/>
            <person name="Marco M.L."/>
            <person name="Williams T.R."/>
            <person name="You I.H."/>
        </authorList>
    </citation>
    <scope>NUCLEOTIDE SEQUENCE [LARGE SCALE GENOMIC DNA]</scope>
    <source>
        <strain evidence="3 4">TRW2</strain>
    </source>
</reference>
<dbReference type="InterPro" id="IPR029044">
    <property type="entry name" value="Nucleotide-diphossugar_trans"/>
</dbReference>
<evidence type="ECO:0000313" key="3">
    <source>
        <dbReference type="EMBL" id="PZL70279.1"/>
    </source>
</evidence>
<comment type="similarity">
    <text evidence="1">Belongs to the glycosyltransferase 2 family.</text>
</comment>
<dbReference type="PANTHER" id="PTHR43685:SF11">
    <property type="entry name" value="GLYCOSYLTRANSFERASE TAGX-RELATED"/>
    <property type="match status" value="1"/>
</dbReference>
<name>A0A2W4BEJ1_9ENTE</name>
<keyword evidence="4" id="KW-1185">Reference proteome</keyword>
<dbReference type="Gene3D" id="3.90.550.10">
    <property type="entry name" value="Spore Coat Polysaccharide Biosynthesis Protein SpsA, Chain A"/>
    <property type="match status" value="1"/>
</dbReference>
<accession>A0A2W4BEJ1</accession>
<sequence>MKTNITTSVVMATYNGERNIIEQVDSLKNQTKAIDEVIICDDGSTDRTVEIIQEYINSNHLKHWKLIVNAVNKGWRQNFIDLLNEASGEYIFPCDQDDIWYDNKIEKMSTTMYRNSNIAVLVSNYTELIEEGGHSSTLRSLKTKKDNLDQQVVFTSENVILKRPGCVYAVRKDFVSEVTDYFNQALNSAHDISLWGSALAFDRLYLLDEPTIVFRRHGESSFKKETNEARKNSNYQYRINMLNRYNERLNSLNDYIIEENGIKNKQKKEEIIQRMMKINANRASLLEKRSVTKIIFSFSKYEKPFDYFADIYHVLKLRLGK</sequence>
<evidence type="ECO:0000259" key="2">
    <source>
        <dbReference type="Pfam" id="PF00535"/>
    </source>
</evidence>
<dbReference type="GO" id="GO:0016740">
    <property type="term" value="F:transferase activity"/>
    <property type="evidence" value="ECO:0007669"/>
    <property type="project" value="UniProtKB-KW"/>
</dbReference>
<dbReference type="InterPro" id="IPR001173">
    <property type="entry name" value="Glyco_trans_2-like"/>
</dbReference>
<organism evidence="3 4">
    <name type="scientific">Enterococcus plantarum</name>
    <dbReference type="NCBI Taxonomy" id="1077675"/>
    <lineage>
        <taxon>Bacteria</taxon>
        <taxon>Bacillati</taxon>
        <taxon>Bacillota</taxon>
        <taxon>Bacilli</taxon>
        <taxon>Lactobacillales</taxon>
        <taxon>Enterococcaceae</taxon>
        <taxon>Enterococcus</taxon>
    </lineage>
</organism>
<dbReference type="AlphaFoldDB" id="A0A2W4BEJ1"/>
<evidence type="ECO:0000256" key="1">
    <source>
        <dbReference type="ARBA" id="ARBA00006739"/>
    </source>
</evidence>
<proteinExistence type="inferred from homology"/>
<evidence type="ECO:0000313" key="4">
    <source>
        <dbReference type="Proteomes" id="UP000249828"/>
    </source>
</evidence>